<dbReference type="InterPro" id="IPR036770">
    <property type="entry name" value="Ankyrin_rpt-contain_sf"/>
</dbReference>
<sequence length="115" mass="13217">MFAFQIAAKTGRKDSLQSIFVDKWKYDIYFCRKAVQEGNLQLVKNLLEIGFLTPKTICVTAARKGHVDILKYLHQRGCKLTRKVIDAAITNDQVECIEYCSEQGVKPSDRWKFVS</sequence>
<dbReference type="Pfam" id="PF12796">
    <property type="entry name" value="Ank_2"/>
    <property type="match status" value="1"/>
</dbReference>
<reference evidence="1 2" key="1">
    <citation type="journal article" date="2021" name="Sci. Rep.">
        <title>The genome of the diatom Chaetoceros tenuissimus carries an ancient integrated fragment of an extant virus.</title>
        <authorList>
            <person name="Hongo Y."/>
            <person name="Kimura K."/>
            <person name="Takaki Y."/>
            <person name="Yoshida Y."/>
            <person name="Baba S."/>
            <person name="Kobayashi G."/>
            <person name="Nagasaki K."/>
            <person name="Hano T."/>
            <person name="Tomaru Y."/>
        </authorList>
    </citation>
    <scope>NUCLEOTIDE SEQUENCE [LARGE SCALE GENOMIC DNA]</scope>
    <source>
        <strain evidence="1 2">NIES-3715</strain>
    </source>
</reference>
<dbReference type="Gene3D" id="1.25.40.20">
    <property type="entry name" value="Ankyrin repeat-containing domain"/>
    <property type="match status" value="1"/>
</dbReference>
<evidence type="ECO:0000313" key="2">
    <source>
        <dbReference type="Proteomes" id="UP001054902"/>
    </source>
</evidence>
<dbReference type="Proteomes" id="UP001054902">
    <property type="component" value="Unassembled WGS sequence"/>
</dbReference>
<name>A0AAD3CDY5_9STRA</name>
<proteinExistence type="predicted"/>
<dbReference type="SUPFAM" id="SSF48403">
    <property type="entry name" value="Ankyrin repeat"/>
    <property type="match status" value="1"/>
</dbReference>
<comment type="caution">
    <text evidence="1">The sequence shown here is derived from an EMBL/GenBank/DDBJ whole genome shotgun (WGS) entry which is preliminary data.</text>
</comment>
<protein>
    <recommendedName>
        <fullName evidence="3">Ankyrin repeat protein</fullName>
    </recommendedName>
</protein>
<keyword evidence="2" id="KW-1185">Reference proteome</keyword>
<dbReference type="InterPro" id="IPR002110">
    <property type="entry name" value="Ankyrin_rpt"/>
</dbReference>
<organism evidence="1 2">
    <name type="scientific">Chaetoceros tenuissimus</name>
    <dbReference type="NCBI Taxonomy" id="426638"/>
    <lineage>
        <taxon>Eukaryota</taxon>
        <taxon>Sar</taxon>
        <taxon>Stramenopiles</taxon>
        <taxon>Ochrophyta</taxon>
        <taxon>Bacillariophyta</taxon>
        <taxon>Coscinodiscophyceae</taxon>
        <taxon>Chaetocerotophycidae</taxon>
        <taxon>Chaetocerotales</taxon>
        <taxon>Chaetocerotaceae</taxon>
        <taxon>Chaetoceros</taxon>
    </lineage>
</organism>
<evidence type="ECO:0008006" key="3">
    <source>
        <dbReference type="Google" id="ProtNLM"/>
    </source>
</evidence>
<dbReference type="EMBL" id="BLLK01000019">
    <property type="protein sequence ID" value="GFH44021.1"/>
    <property type="molecule type" value="Genomic_DNA"/>
</dbReference>
<gene>
    <name evidence="1" type="ORF">CTEN210_00495</name>
</gene>
<dbReference type="AlphaFoldDB" id="A0AAD3CDY5"/>
<evidence type="ECO:0000313" key="1">
    <source>
        <dbReference type="EMBL" id="GFH44021.1"/>
    </source>
</evidence>
<accession>A0AAD3CDY5</accession>